<comment type="similarity">
    <text evidence="1">Belongs to the V-ATPase E subunit family.</text>
</comment>
<dbReference type="OrthoDB" id="10263003at2759"/>
<gene>
    <name evidence="5" type="ORF">PHJA_000531500</name>
</gene>
<feature type="transmembrane region" description="Helical" evidence="4">
    <location>
        <begin position="104"/>
        <end position="123"/>
    </location>
</feature>
<dbReference type="PANTHER" id="PTHR45715">
    <property type="entry name" value="ATPASE H+-TRANSPORTING V1 SUBUNIT E1A-RELATED"/>
    <property type="match status" value="1"/>
</dbReference>
<reference evidence="5" key="1">
    <citation type="submission" date="2020-07" db="EMBL/GenBank/DDBJ databases">
        <title>Ethylene signaling mediates host invasion by parasitic plants.</title>
        <authorList>
            <person name="Yoshida S."/>
        </authorList>
    </citation>
    <scope>NUCLEOTIDE SEQUENCE</scope>
    <source>
        <strain evidence="5">Okayama</strain>
    </source>
</reference>
<proteinExistence type="inferred from homology"/>
<dbReference type="Proteomes" id="UP000653305">
    <property type="component" value="Unassembled WGS sequence"/>
</dbReference>
<keyword evidence="4" id="KW-0812">Transmembrane</keyword>
<keyword evidence="4" id="KW-0472">Membrane</keyword>
<dbReference type="EMBL" id="BMAC01000072">
    <property type="protein sequence ID" value="GFP83879.1"/>
    <property type="molecule type" value="Genomic_DNA"/>
</dbReference>
<name>A0A830BF37_9LAMI</name>
<evidence type="ECO:0000256" key="2">
    <source>
        <dbReference type="ARBA" id="ARBA00022448"/>
    </source>
</evidence>
<accession>A0A830BF37</accession>
<dbReference type="Gene3D" id="6.10.250.1620">
    <property type="match status" value="1"/>
</dbReference>
<keyword evidence="6" id="KW-1185">Reference proteome</keyword>
<feature type="transmembrane region" description="Helical" evidence="4">
    <location>
        <begin position="76"/>
        <end position="92"/>
    </location>
</feature>
<protein>
    <submittedName>
        <fullName evidence="5">V-type proton ATPase subunit e</fullName>
    </submittedName>
</protein>
<sequence>MNDADVSKQIQQMVCFIRQETKEKANDISISVEEEFNIKKLQLVEAEKKNIGQKYERKEKQVQVYKVDVHSPYCDIFRLLIGSLLLFFFSEFTRPLLEAAFSPINFYIFHICSIASLCLVKPYTHTQTRIART</sequence>
<evidence type="ECO:0000256" key="4">
    <source>
        <dbReference type="SAM" id="Phobius"/>
    </source>
</evidence>
<dbReference type="GO" id="GO:0046961">
    <property type="term" value="F:proton-transporting ATPase activity, rotational mechanism"/>
    <property type="evidence" value="ECO:0007669"/>
    <property type="project" value="InterPro"/>
</dbReference>
<evidence type="ECO:0000256" key="3">
    <source>
        <dbReference type="ARBA" id="ARBA00023065"/>
    </source>
</evidence>
<keyword evidence="3" id="KW-0406">Ion transport</keyword>
<keyword evidence="4" id="KW-1133">Transmembrane helix</keyword>
<evidence type="ECO:0000313" key="6">
    <source>
        <dbReference type="Proteomes" id="UP000653305"/>
    </source>
</evidence>
<keyword evidence="2" id="KW-0813">Transport</keyword>
<comment type="caution">
    <text evidence="5">The sequence shown here is derived from an EMBL/GenBank/DDBJ whole genome shotgun (WGS) entry which is preliminary data.</text>
</comment>
<dbReference type="AlphaFoldDB" id="A0A830BF37"/>
<evidence type="ECO:0000256" key="1">
    <source>
        <dbReference type="ARBA" id="ARBA00005901"/>
    </source>
</evidence>
<organism evidence="5 6">
    <name type="scientific">Phtheirospermum japonicum</name>
    <dbReference type="NCBI Taxonomy" id="374723"/>
    <lineage>
        <taxon>Eukaryota</taxon>
        <taxon>Viridiplantae</taxon>
        <taxon>Streptophyta</taxon>
        <taxon>Embryophyta</taxon>
        <taxon>Tracheophyta</taxon>
        <taxon>Spermatophyta</taxon>
        <taxon>Magnoliopsida</taxon>
        <taxon>eudicotyledons</taxon>
        <taxon>Gunneridae</taxon>
        <taxon>Pentapetalae</taxon>
        <taxon>asterids</taxon>
        <taxon>lamiids</taxon>
        <taxon>Lamiales</taxon>
        <taxon>Orobanchaceae</taxon>
        <taxon>Orobanchaceae incertae sedis</taxon>
        <taxon>Phtheirospermum</taxon>
    </lineage>
</organism>
<dbReference type="GO" id="GO:0033178">
    <property type="term" value="C:proton-transporting two-sector ATPase complex, catalytic domain"/>
    <property type="evidence" value="ECO:0007669"/>
    <property type="project" value="InterPro"/>
</dbReference>
<dbReference type="Pfam" id="PF01991">
    <property type="entry name" value="vATP-synt_E"/>
    <property type="match status" value="1"/>
</dbReference>
<dbReference type="InterPro" id="IPR002842">
    <property type="entry name" value="ATPase_V1_Esu"/>
</dbReference>
<evidence type="ECO:0000313" key="5">
    <source>
        <dbReference type="EMBL" id="GFP83879.1"/>
    </source>
</evidence>